<accession>A0ACB9RYG3</accession>
<keyword evidence="2" id="KW-1185">Reference proteome</keyword>
<dbReference type="EMBL" id="CM042882">
    <property type="protein sequence ID" value="KAI4383874.1"/>
    <property type="molecule type" value="Genomic_DNA"/>
</dbReference>
<dbReference type="Proteomes" id="UP001057402">
    <property type="component" value="Chromosome 3"/>
</dbReference>
<evidence type="ECO:0000313" key="1">
    <source>
        <dbReference type="EMBL" id="KAI4383874.1"/>
    </source>
</evidence>
<name>A0ACB9RYG3_9MYRT</name>
<protein>
    <submittedName>
        <fullName evidence="1">Uncharacterized protein</fullName>
    </submittedName>
</protein>
<evidence type="ECO:0000313" key="2">
    <source>
        <dbReference type="Proteomes" id="UP001057402"/>
    </source>
</evidence>
<reference evidence="2" key="1">
    <citation type="journal article" date="2023" name="Front. Plant Sci.">
        <title>Chromosomal-level genome assembly of Melastoma candidum provides insights into trichome evolution.</title>
        <authorList>
            <person name="Zhong Y."/>
            <person name="Wu W."/>
            <person name="Sun C."/>
            <person name="Zou P."/>
            <person name="Liu Y."/>
            <person name="Dai S."/>
            <person name="Zhou R."/>
        </authorList>
    </citation>
    <scope>NUCLEOTIDE SEQUENCE [LARGE SCALE GENOMIC DNA]</scope>
</reference>
<sequence>MGGRCLNRLVMVAFPLQGHITPILQLASLQHAEGFSITMFHPQFNSLPLPVSLRSNSFLCPVAFRAPSTSSR</sequence>
<organism evidence="1 2">
    <name type="scientific">Melastoma candidum</name>
    <dbReference type="NCBI Taxonomy" id="119954"/>
    <lineage>
        <taxon>Eukaryota</taxon>
        <taxon>Viridiplantae</taxon>
        <taxon>Streptophyta</taxon>
        <taxon>Embryophyta</taxon>
        <taxon>Tracheophyta</taxon>
        <taxon>Spermatophyta</taxon>
        <taxon>Magnoliopsida</taxon>
        <taxon>eudicotyledons</taxon>
        <taxon>Gunneridae</taxon>
        <taxon>Pentapetalae</taxon>
        <taxon>rosids</taxon>
        <taxon>malvids</taxon>
        <taxon>Myrtales</taxon>
        <taxon>Melastomataceae</taxon>
        <taxon>Melastomatoideae</taxon>
        <taxon>Melastomateae</taxon>
        <taxon>Melastoma</taxon>
    </lineage>
</organism>
<comment type="caution">
    <text evidence="1">The sequence shown here is derived from an EMBL/GenBank/DDBJ whole genome shotgun (WGS) entry which is preliminary data.</text>
</comment>
<proteinExistence type="predicted"/>
<gene>
    <name evidence="1" type="ORF">MLD38_009668</name>
</gene>